<sequence length="157" mass="17783">MAAARVIPRHLTNYYSLVSTVSSVVVASEEENAVVLSLRVNDERPYTEQHYIGVVLAAYPDEANDAFSVINRLPFSYTHGLWVRITGKSGLRMWYMGILAPAEAVMITIQATLPLLWESEEWEVYVGEGHYGEGVHFDEIHRSVLDAETCYLSNYWP</sequence>
<accession>A0A166L1X3</accession>
<organism evidence="1 3">
    <name type="scientific">Athelia psychrophila</name>
    <dbReference type="NCBI Taxonomy" id="1759441"/>
    <lineage>
        <taxon>Eukaryota</taxon>
        <taxon>Fungi</taxon>
        <taxon>Dikarya</taxon>
        <taxon>Basidiomycota</taxon>
        <taxon>Agaricomycotina</taxon>
        <taxon>Agaricomycetes</taxon>
        <taxon>Agaricomycetidae</taxon>
        <taxon>Atheliales</taxon>
        <taxon>Atheliaceae</taxon>
        <taxon>Athelia</taxon>
    </lineage>
</organism>
<dbReference type="EMBL" id="KV417539">
    <property type="protein sequence ID" value="KZP22488.1"/>
    <property type="molecule type" value="Genomic_DNA"/>
</dbReference>
<keyword evidence="3" id="KW-1185">Reference proteome</keyword>
<dbReference type="EMBL" id="KV417539">
    <property type="protein sequence ID" value="KZP22491.1"/>
    <property type="molecule type" value="Genomic_DNA"/>
</dbReference>
<proteinExistence type="predicted"/>
<dbReference type="Proteomes" id="UP000076532">
    <property type="component" value="Unassembled WGS sequence"/>
</dbReference>
<reference evidence="1 3" key="1">
    <citation type="journal article" date="2016" name="Mol. Biol. Evol.">
        <title>Comparative Genomics of Early-Diverging Mushroom-Forming Fungi Provides Insights into the Origins of Lignocellulose Decay Capabilities.</title>
        <authorList>
            <person name="Nagy L.G."/>
            <person name="Riley R."/>
            <person name="Tritt A."/>
            <person name="Adam C."/>
            <person name="Daum C."/>
            <person name="Floudas D."/>
            <person name="Sun H."/>
            <person name="Yadav J.S."/>
            <person name="Pangilinan J."/>
            <person name="Larsson K.H."/>
            <person name="Matsuura K."/>
            <person name="Barry K."/>
            <person name="Labutti K."/>
            <person name="Kuo R."/>
            <person name="Ohm R.A."/>
            <person name="Bhattacharya S.S."/>
            <person name="Shirouzu T."/>
            <person name="Yoshinaga Y."/>
            <person name="Martin F.M."/>
            <person name="Grigoriev I.V."/>
            <person name="Hibbett D.S."/>
        </authorList>
    </citation>
    <scope>NUCLEOTIDE SEQUENCE [LARGE SCALE GENOMIC DNA]</scope>
    <source>
        <strain evidence="1 3">CBS 109695</strain>
    </source>
</reference>
<name>A0A166L1X3_9AGAM</name>
<gene>
    <name evidence="1" type="ORF">FIBSPDRAFT_890370</name>
    <name evidence="2" type="ORF">FIBSPDRAFT_890373</name>
</gene>
<evidence type="ECO:0000313" key="3">
    <source>
        <dbReference type="Proteomes" id="UP000076532"/>
    </source>
</evidence>
<evidence type="ECO:0000313" key="1">
    <source>
        <dbReference type="EMBL" id="KZP22488.1"/>
    </source>
</evidence>
<protein>
    <submittedName>
        <fullName evidence="1">Uncharacterized protein</fullName>
    </submittedName>
</protein>
<evidence type="ECO:0000313" key="2">
    <source>
        <dbReference type="EMBL" id="KZP22491.1"/>
    </source>
</evidence>
<dbReference type="AlphaFoldDB" id="A0A166L1X3"/>